<dbReference type="CDD" id="cd00093">
    <property type="entry name" value="HTH_XRE"/>
    <property type="match status" value="1"/>
</dbReference>
<proteinExistence type="predicted"/>
<sequence length="277" mass="31504">MEREQLVTMAQTLVQEFTTKKNQKQSTLARQLEISQSRLTQLFNNPEMLSEELLLKIINRLKEKTDFKIVGTANFTAVQSICKEAQQKHKLVAIIGYPGAGKTVGLDSYYRNSGNTYYMEAKNTMNRKQFFAKVLIELGVNFQGTVYDMVNAIANELNTRESPLLIIDEAGKINHNVLLDLHDLRNATIGNAGIVMAGCEYFHDNMRIAAQKQKQGIPEFYSRVQNWNELNPPTRKEIAAICQSNGVSDAEVIKEMQRIKNFRELYNSITNETTTDN</sequence>
<evidence type="ECO:0000313" key="3">
    <source>
        <dbReference type="Proteomes" id="UP000239872"/>
    </source>
</evidence>
<dbReference type="SUPFAM" id="SSF47413">
    <property type="entry name" value="lambda repressor-like DNA-binding domains"/>
    <property type="match status" value="1"/>
</dbReference>
<keyword evidence="3" id="KW-1185">Reference proteome</keyword>
<dbReference type="InterPro" id="IPR010982">
    <property type="entry name" value="Lambda_DNA-bd_dom_sf"/>
</dbReference>
<dbReference type="InterPro" id="IPR001387">
    <property type="entry name" value="Cro/C1-type_HTH"/>
</dbReference>
<dbReference type="InterPro" id="IPR052026">
    <property type="entry name" value="ExeA_AAA_ATPase_DNA-bind"/>
</dbReference>
<evidence type="ECO:0000259" key="1">
    <source>
        <dbReference type="Pfam" id="PF13401"/>
    </source>
</evidence>
<dbReference type="GO" id="GO:0003677">
    <property type="term" value="F:DNA binding"/>
    <property type="evidence" value="ECO:0007669"/>
    <property type="project" value="InterPro"/>
</dbReference>
<dbReference type="PANTHER" id="PTHR35894">
    <property type="entry name" value="GENERAL SECRETION PATHWAY PROTEIN A-RELATED"/>
    <property type="match status" value="1"/>
</dbReference>
<dbReference type="GO" id="GO:0016887">
    <property type="term" value="F:ATP hydrolysis activity"/>
    <property type="evidence" value="ECO:0007669"/>
    <property type="project" value="InterPro"/>
</dbReference>
<dbReference type="SUPFAM" id="SSF52540">
    <property type="entry name" value="P-loop containing nucleoside triphosphate hydrolases"/>
    <property type="match status" value="1"/>
</dbReference>
<reference evidence="2 3" key="1">
    <citation type="submission" date="2018-01" db="EMBL/GenBank/DDBJ databases">
        <title>A novel member of the phylum Bacteroidetes isolated from glacier ice.</title>
        <authorList>
            <person name="Liu Q."/>
            <person name="Xin Y.-H."/>
        </authorList>
    </citation>
    <scope>NUCLEOTIDE SEQUENCE [LARGE SCALE GENOMIC DNA]</scope>
    <source>
        <strain evidence="2 3">RB1R16</strain>
    </source>
</reference>
<dbReference type="InterPro" id="IPR049945">
    <property type="entry name" value="AAA_22"/>
</dbReference>
<name>A0A2S7SZ22_9BACT</name>
<feature type="domain" description="ORC1/DEAH AAA+ ATPase" evidence="1">
    <location>
        <begin position="88"/>
        <end position="204"/>
    </location>
</feature>
<organism evidence="2 3">
    <name type="scientific">Flavipsychrobacter stenotrophus</name>
    <dbReference type="NCBI Taxonomy" id="2077091"/>
    <lineage>
        <taxon>Bacteria</taxon>
        <taxon>Pseudomonadati</taxon>
        <taxon>Bacteroidota</taxon>
        <taxon>Chitinophagia</taxon>
        <taxon>Chitinophagales</taxon>
        <taxon>Chitinophagaceae</taxon>
        <taxon>Flavipsychrobacter</taxon>
    </lineage>
</organism>
<dbReference type="InterPro" id="IPR027417">
    <property type="entry name" value="P-loop_NTPase"/>
</dbReference>
<dbReference type="EMBL" id="PPSL01000002">
    <property type="protein sequence ID" value="PQJ11766.1"/>
    <property type="molecule type" value="Genomic_DNA"/>
</dbReference>
<evidence type="ECO:0000313" key="2">
    <source>
        <dbReference type="EMBL" id="PQJ11766.1"/>
    </source>
</evidence>
<comment type="caution">
    <text evidence="2">The sequence shown here is derived from an EMBL/GenBank/DDBJ whole genome shotgun (WGS) entry which is preliminary data.</text>
</comment>
<dbReference type="Gene3D" id="3.40.50.300">
    <property type="entry name" value="P-loop containing nucleotide triphosphate hydrolases"/>
    <property type="match status" value="1"/>
</dbReference>
<dbReference type="PANTHER" id="PTHR35894:SF5">
    <property type="entry name" value="MU-LIKE PROPHAGE FLUMU DNA TRANSPOSITION PROTEIN B"/>
    <property type="match status" value="1"/>
</dbReference>
<dbReference type="Proteomes" id="UP000239872">
    <property type="component" value="Unassembled WGS sequence"/>
</dbReference>
<accession>A0A2S7SZ22</accession>
<protein>
    <recommendedName>
        <fullName evidence="1">ORC1/DEAH AAA+ ATPase domain-containing protein</fullName>
    </recommendedName>
</protein>
<dbReference type="Pfam" id="PF13401">
    <property type="entry name" value="AAA_22"/>
    <property type="match status" value="1"/>
</dbReference>
<gene>
    <name evidence="2" type="ORF">CJD36_008200</name>
</gene>
<dbReference type="AlphaFoldDB" id="A0A2S7SZ22"/>